<organism evidence="1 2">
    <name type="scientific">Tenebrio molitor</name>
    <name type="common">Yellow mealworm beetle</name>
    <dbReference type="NCBI Taxonomy" id="7067"/>
    <lineage>
        <taxon>Eukaryota</taxon>
        <taxon>Metazoa</taxon>
        <taxon>Ecdysozoa</taxon>
        <taxon>Arthropoda</taxon>
        <taxon>Hexapoda</taxon>
        <taxon>Insecta</taxon>
        <taxon>Pterygota</taxon>
        <taxon>Neoptera</taxon>
        <taxon>Endopterygota</taxon>
        <taxon>Coleoptera</taxon>
        <taxon>Polyphaga</taxon>
        <taxon>Cucujiformia</taxon>
        <taxon>Tenebrionidae</taxon>
        <taxon>Tenebrio</taxon>
    </lineage>
</organism>
<comment type="caution">
    <text evidence="1">The sequence shown here is derived from an EMBL/GenBank/DDBJ whole genome shotgun (WGS) entry which is preliminary data.</text>
</comment>
<name>A0A8J6HRV2_TENMO</name>
<reference evidence="1" key="2">
    <citation type="submission" date="2021-08" db="EMBL/GenBank/DDBJ databases">
        <authorList>
            <person name="Eriksson T."/>
        </authorList>
    </citation>
    <scope>NUCLEOTIDE SEQUENCE</scope>
    <source>
        <strain evidence="1">Stoneville</strain>
        <tissue evidence="1">Whole head</tissue>
    </source>
</reference>
<dbReference type="Proteomes" id="UP000719412">
    <property type="component" value="Unassembled WGS sequence"/>
</dbReference>
<evidence type="ECO:0000313" key="2">
    <source>
        <dbReference type="Proteomes" id="UP000719412"/>
    </source>
</evidence>
<dbReference type="EMBL" id="JABDTM020015282">
    <property type="protein sequence ID" value="KAH0819192.1"/>
    <property type="molecule type" value="Genomic_DNA"/>
</dbReference>
<evidence type="ECO:0000313" key="1">
    <source>
        <dbReference type="EMBL" id="KAH0819192.1"/>
    </source>
</evidence>
<sequence length="93" mass="10464">MKIRVRKGERDAKVQKTAQHLLGPEITGAACPVSAPRRVRYCEYWSLLVRAWMTSRGSPPTELLRSRGSLPPWLDFTEGCLHEVVRLENCGGS</sequence>
<reference evidence="1" key="1">
    <citation type="journal article" date="2020" name="J Insects Food Feed">
        <title>The yellow mealworm (Tenebrio molitor) genome: a resource for the emerging insects as food and feed industry.</title>
        <authorList>
            <person name="Eriksson T."/>
            <person name="Andere A."/>
            <person name="Kelstrup H."/>
            <person name="Emery V."/>
            <person name="Picard C."/>
        </authorList>
    </citation>
    <scope>NUCLEOTIDE SEQUENCE</scope>
    <source>
        <strain evidence="1">Stoneville</strain>
        <tissue evidence="1">Whole head</tissue>
    </source>
</reference>
<proteinExistence type="predicted"/>
<protein>
    <submittedName>
        <fullName evidence="1">Uncharacterized protein</fullName>
    </submittedName>
</protein>
<accession>A0A8J6HRV2</accession>
<dbReference type="AlphaFoldDB" id="A0A8J6HRV2"/>
<gene>
    <name evidence="1" type="ORF">GEV33_003599</name>
</gene>
<keyword evidence="2" id="KW-1185">Reference proteome</keyword>